<dbReference type="RefSeq" id="XP_064664749.1">
    <property type="nucleotide sequence ID" value="XM_064816419.1"/>
</dbReference>
<feature type="compositionally biased region" description="Basic and acidic residues" evidence="1">
    <location>
        <begin position="497"/>
        <end position="514"/>
    </location>
</feature>
<name>A0AAN6QE93_9PEZI</name>
<feature type="compositionally biased region" description="Acidic residues" evidence="1">
    <location>
        <begin position="564"/>
        <end position="579"/>
    </location>
</feature>
<reference evidence="3" key="1">
    <citation type="journal article" date="2023" name="Mol. Phylogenet. Evol.">
        <title>Genome-scale phylogeny and comparative genomics of the fungal order Sordariales.</title>
        <authorList>
            <person name="Hensen N."/>
            <person name="Bonometti L."/>
            <person name="Westerberg I."/>
            <person name="Brannstrom I.O."/>
            <person name="Guillou S."/>
            <person name="Cros-Aarteil S."/>
            <person name="Calhoun S."/>
            <person name="Haridas S."/>
            <person name="Kuo A."/>
            <person name="Mondo S."/>
            <person name="Pangilinan J."/>
            <person name="Riley R."/>
            <person name="LaButti K."/>
            <person name="Andreopoulos B."/>
            <person name="Lipzen A."/>
            <person name="Chen C."/>
            <person name="Yan M."/>
            <person name="Daum C."/>
            <person name="Ng V."/>
            <person name="Clum A."/>
            <person name="Steindorff A."/>
            <person name="Ohm R.A."/>
            <person name="Martin F."/>
            <person name="Silar P."/>
            <person name="Natvig D.O."/>
            <person name="Lalanne C."/>
            <person name="Gautier V."/>
            <person name="Ament-Velasquez S.L."/>
            <person name="Kruys A."/>
            <person name="Hutchinson M.I."/>
            <person name="Powell A.J."/>
            <person name="Barry K."/>
            <person name="Miller A.N."/>
            <person name="Grigoriev I.V."/>
            <person name="Debuchy R."/>
            <person name="Gladieux P."/>
            <person name="Hiltunen Thoren M."/>
            <person name="Johannesson H."/>
        </authorList>
    </citation>
    <scope>NUCLEOTIDE SEQUENCE</scope>
    <source>
        <strain evidence="3">CBS 508.74</strain>
    </source>
</reference>
<dbReference type="GeneID" id="89940544"/>
<dbReference type="Pfam" id="PF20150">
    <property type="entry name" value="2EXR"/>
    <property type="match status" value="1"/>
</dbReference>
<proteinExistence type="predicted"/>
<evidence type="ECO:0000259" key="2">
    <source>
        <dbReference type="Pfam" id="PF20150"/>
    </source>
</evidence>
<dbReference type="EMBL" id="MU853379">
    <property type="protein sequence ID" value="KAK4107179.1"/>
    <property type="molecule type" value="Genomic_DNA"/>
</dbReference>
<feature type="compositionally biased region" description="Acidic residues" evidence="1">
    <location>
        <begin position="364"/>
        <end position="391"/>
    </location>
</feature>
<comment type="caution">
    <text evidence="3">The sequence shown here is derived from an EMBL/GenBank/DDBJ whole genome shotgun (WGS) entry which is preliminary data.</text>
</comment>
<feature type="domain" description="2EXR" evidence="2">
    <location>
        <begin position="70"/>
        <end position="178"/>
    </location>
</feature>
<organism evidence="3 4">
    <name type="scientific">Canariomyces notabilis</name>
    <dbReference type="NCBI Taxonomy" id="2074819"/>
    <lineage>
        <taxon>Eukaryota</taxon>
        <taxon>Fungi</taxon>
        <taxon>Dikarya</taxon>
        <taxon>Ascomycota</taxon>
        <taxon>Pezizomycotina</taxon>
        <taxon>Sordariomycetes</taxon>
        <taxon>Sordariomycetidae</taxon>
        <taxon>Sordariales</taxon>
        <taxon>Chaetomiaceae</taxon>
        <taxon>Canariomyces</taxon>
    </lineage>
</organism>
<evidence type="ECO:0000313" key="3">
    <source>
        <dbReference type="EMBL" id="KAK4107179.1"/>
    </source>
</evidence>
<keyword evidence="4" id="KW-1185">Reference proteome</keyword>
<gene>
    <name evidence="3" type="ORF">N656DRAFT_785549</name>
</gene>
<evidence type="ECO:0000313" key="4">
    <source>
        <dbReference type="Proteomes" id="UP001302812"/>
    </source>
</evidence>
<dbReference type="InterPro" id="IPR045518">
    <property type="entry name" value="2EXR"/>
</dbReference>
<feature type="region of interest" description="Disordered" evidence="1">
    <location>
        <begin position="354"/>
        <end position="626"/>
    </location>
</feature>
<evidence type="ECO:0000256" key="1">
    <source>
        <dbReference type="SAM" id="MobiDB-lite"/>
    </source>
</evidence>
<dbReference type="Proteomes" id="UP001302812">
    <property type="component" value="Unassembled WGS sequence"/>
</dbReference>
<protein>
    <recommendedName>
        <fullName evidence="2">2EXR domain-containing protein</fullName>
    </recommendedName>
</protein>
<feature type="compositionally biased region" description="Acidic residues" evidence="1">
    <location>
        <begin position="425"/>
        <end position="435"/>
    </location>
</feature>
<sequence>MSDISENADNAGHLVEESDDAEWDKSDQDDSPQKAHLLDLEAVESSSSDSSEGDFSIDESDQDSQEPFFFPQFKRLPFELRERIWQFFCPDLTAKARAFHFHCVPPSAHELAHGYRPPKDAPMVPIWNHAFLEQQTRPARTMLALHRETRELALRSFPDALSFRRNSILRFNAKTDVIFLDSIGSGSIRVRSRLYPEDGLFDLGFTRPIQHLAVDPYIFPSVQFYKLQAMFRAFRNVKNVYYVLNASDHRPEKLAWCASDMVSHYNLVTFEEEPGLGENSSCFYCWPDVERNRTFAEQEIPVAYLLSRANVSFFDDGDVVELLPDGVPAWPLIQFHFDPEKDPVEQLSEAIASNPDWHSPAGEDWQEEDEISDSELDEYESEGIDDSEISEDGSTNSSELDVLDEGDNPHHAHFSSPEQSSSTVEESDGSESDGSDSDRSASDQPAPRSTWKRSRGRVIESESESEDDSEESPPRKRVRIDNRRSRALPEDDDEERETPSGDDGHEEQGEKDTDPQVQDSEGEWSGIASSDDDENPAGGASLSRPMTLAEKLQQHRDKVRIPDSGDDDPSDVEEMGNDDYDARNYADFQDDEEGVDISGEDDDGEQDEEFQGPEQDGEQDYEDEYY</sequence>
<accession>A0AAN6QE93</accession>
<reference evidence="3" key="2">
    <citation type="submission" date="2023-05" db="EMBL/GenBank/DDBJ databases">
        <authorList>
            <consortium name="Lawrence Berkeley National Laboratory"/>
            <person name="Steindorff A."/>
            <person name="Hensen N."/>
            <person name="Bonometti L."/>
            <person name="Westerberg I."/>
            <person name="Brannstrom I.O."/>
            <person name="Guillou S."/>
            <person name="Cros-Aarteil S."/>
            <person name="Calhoun S."/>
            <person name="Haridas S."/>
            <person name="Kuo A."/>
            <person name="Mondo S."/>
            <person name="Pangilinan J."/>
            <person name="Riley R."/>
            <person name="Labutti K."/>
            <person name="Andreopoulos B."/>
            <person name="Lipzen A."/>
            <person name="Chen C."/>
            <person name="Yanf M."/>
            <person name="Daum C."/>
            <person name="Ng V."/>
            <person name="Clum A."/>
            <person name="Ohm R."/>
            <person name="Martin F."/>
            <person name="Silar P."/>
            <person name="Natvig D."/>
            <person name="Lalanne C."/>
            <person name="Gautier V."/>
            <person name="Ament-Velasquez S.L."/>
            <person name="Kruys A."/>
            <person name="Hutchinson M.I."/>
            <person name="Powell A.J."/>
            <person name="Barry K."/>
            <person name="Miller A.N."/>
            <person name="Grigoriev I.V."/>
            <person name="Debuchy R."/>
            <person name="Gladieux P."/>
            <person name="Thoren M.H."/>
            <person name="Johannesson H."/>
        </authorList>
    </citation>
    <scope>NUCLEOTIDE SEQUENCE</scope>
    <source>
        <strain evidence="3">CBS 508.74</strain>
    </source>
</reference>
<feature type="compositionally biased region" description="Acidic residues" evidence="1">
    <location>
        <begin position="461"/>
        <end position="471"/>
    </location>
</feature>
<feature type="region of interest" description="Disordered" evidence="1">
    <location>
        <begin position="1"/>
        <end position="65"/>
    </location>
</feature>
<feature type="compositionally biased region" description="Basic and acidic residues" evidence="1">
    <location>
        <begin position="479"/>
        <end position="489"/>
    </location>
</feature>
<feature type="compositionally biased region" description="Basic and acidic residues" evidence="1">
    <location>
        <begin position="552"/>
        <end position="563"/>
    </location>
</feature>
<feature type="compositionally biased region" description="Acidic residues" evidence="1">
    <location>
        <begin position="588"/>
        <end position="626"/>
    </location>
</feature>
<feature type="compositionally biased region" description="Basic and acidic residues" evidence="1">
    <location>
        <begin position="23"/>
        <end position="39"/>
    </location>
</feature>
<dbReference type="AlphaFoldDB" id="A0AAN6QE93"/>
<feature type="compositionally biased region" description="Acidic residues" evidence="1">
    <location>
        <begin position="51"/>
        <end position="64"/>
    </location>
</feature>